<gene>
    <name evidence="3" type="ORF">EVAR_95176_1</name>
</gene>
<dbReference type="AlphaFoldDB" id="A0A4C1VHU0"/>
<dbReference type="EMBL" id="BGZK01000343">
    <property type="protein sequence ID" value="GBP38051.1"/>
    <property type="molecule type" value="Genomic_DNA"/>
</dbReference>
<keyword evidence="2" id="KW-0732">Signal</keyword>
<evidence type="ECO:0000313" key="3">
    <source>
        <dbReference type="EMBL" id="GBP38051.1"/>
    </source>
</evidence>
<reference evidence="3 4" key="1">
    <citation type="journal article" date="2019" name="Commun. Biol.">
        <title>The bagworm genome reveals a unique fibroin gene that provides high tensile strength.</title>
        <authorList>
            <person name="Kono N."/>
            <person name="Nakamura H."/>
            <person name="Ohtoshi R."/>
            <person name="Tomita M."/>
            <person name="Numata K."/>
            <person name="Arakawa K."/>
        </authorList>
    </citation>
    <scope>NUCLEOTIDE SEQUENCE [LARGE SCALE GENOMIC DNA]</scope>
</reference>
<sequence length="105" mass="11882">MLLILIFIPHSTLTLASFLNSIASGLESRLCSPSHLRFKLGYRSHPIWAKTGQICEKFNVRRDYPTSFMSYSTQRARTNQRTARTDDSCAGSESYLTDCGAQEEE</sequence>
<feature type="chain" id="PRO_5020021698" description="Secreted protein" evidence="2">
    <location>
        <begin position="17"/>
        <end position="105"/>
    </location>
</feature>
<evidence type="ECO:0000256" key="1">
    <source>
        <dbReference type="SAM" id="MobiDB-lite"/>
    </source>
</evidence>
<evidence type="ECO:0000256" key="2">
    <source>
        <dbReference type="SAM" id="SignalP"/>
    </source>
</evidence>
<evidence type="ECO:0000313" key="4">
    <source>
        <dbReference type="Proteomes" id="UP000299102"/>
    </source>
</evidence>
<evidence type="ECO:0008006" key="5">
    <source>
        <dbReference type="Google" id="ProtNLM"/>
    </source>
</evidence>
<comment type="caution">
    <text evidence="3">The sequence shown here is derived from an EMBL/GenBank/DDBJ whole genome shotgun (WGS) entry which is preliminary data.</text>
</comment>
<organism evidence="3 4">
    <name type="scientific">Eumeta variegata</name>
    <name type="common">Bagworm moth</name>
    <name type="synonym">Eumeta japonica</name>
    <dbReference type="NCBI Taxonomy" id="151549"/>
    <lineage>
        <taxon>Eukaryota</taxon>
        <taxon>Metazoa</taxon>
        <taxon>Ecdysozoa</taxon>
        <taxon>Arthropoda</taxon>
        <taxon>Hexapoda</taxon>
        <taxon>Insecta</taxon>
        <taxon>Pterygota</taxon>
        <taxon>Neoptera</taxon>
        <taxon>Endopterygota</taxon>
        <taxon>Lepidoptera</taxon>
        <taxon>Glossata</taxon>
        <taxon>Ditrysia</taxon>
        <taxon>Tineoidea</taxon>
        <taxon>Psychidae</taxon>
        <taxon>Oiketicinae</taxon>
        <taxon>Eumeta</taxon>
    </lineage>
</organism>
<protein>
    <recommendedName>
        <fullName evidence="5">Secreted protein</fullName>
    </recommendedName>
</protein>
<accession>A0A4C1VHU0</accession>
<feature type="region of interest" description="Disordered" evidence="1">
    <location>
        <begin position="75"/>
        <end position="105"/>
    </location>
</feature>
<feature type="signal peptide" evidence="2">
    <location>
        <begin position="1"/>
        <end position="16"/>
    </location>
</feature>
<dbReference type="Proteomes" id="UP000299102">
    <property type="component" value="Unassembled WGS sequence"/>
</dbReference>
<name>A0A4C1VHU0_EUMVA</name>
<proteinExistence type="predicted"/>
<keyword evidence="4" id="KW-1185">Reference proteome</keyword>